<feature type="coiled-coil region" evidence="5">
    <location>
        <begin position="211"/>
        <end position="281"/>
    </location>
</feature>
<evidence type="ECO:0000259" key="6">
    <source>
        <dbReference type="PROSITE" id="PS50089"/>
    </source>
</evidence>
<reference evidence="7 8" key="1">
    <citation type="submission" date="2018-04" db="EMBL/GenBank/DDBJ databases">
        <title>The genome of golden apple snail Pomacea canaliculata provides insight into stress tolerance and invasive adaptation.</title>
        <authorList>
            <person name="Liu C."/>
            <person name="Liu B."/>
            <person name="Ren Y."/>
            <person name="Zhang Y."/>
            <person name="Wang H."/>
            <person name="Li S."/>
            <person name="Jiang F."/>
            <person name="Yin L."/>
            <person name="Zhang G."/>
            <person name="Qian W."/>
            <person name="Fan W."/>
        </authorList>
    </citation>
    <scope>NUCLEOTIDE SEQUENCE [LARGE SCALE GENOMIC DNA]</scope>
    <source>
        <strain evidence="7">SZHN2017</strain>
        <tissue evidence="7">Muscle</tissue>
    </source>
</reference>
<dbReference type="CDD" id="cd19757">
    <property type="entry name" value="Bbox1"/>
    <property type="match status" value="1"/>
</dbReference>
<dbReference type="PROSITE" id="PS50089">
    <property type="entry name" value="ZF_RING_2"/>
    <property type="match status" value="1"/>
</dbReference>
<evidence type="ECO:0000313" key="8">
    <source>
        <dbReference type="Proteomes" id="UP000245119"/>
    </source>
</evidence>
<evidence type="ECO:0000313" key="7">
    <source>
        <dbReference type="EMBL" id="PVD21954.1"/>
    </source>
</evidence>
<gene>
    <name evidence="7" type="ORF">C0Q70_17757</name>
</gene>
<dbReference type="AlphaFoldDB" id="A0A2T7NLB1"/>
<comment type="caution">
    <text evidence="7">The sequence shown here is derived from an EMBL/GenBank/DDBJ whole genome shotgun (WGS) entry which is preliminary data.</text>
</comment>
<dbReference type="InterPro" id="IPR018957">
    <property type="entry name" value="Znf_C3HC4_RING-type"/>
</dbReference>
<dbReference type="PANTHER" id="PTHR25462">
    <property type="entry name" value="BONUS, ISOFORM C-RELATED"/>
    <property type="match status" value="1"/>
</dbReference>
<proteinExistence type="predicted"/>
<evidence type="ECO:0000256" key="3">
    <source>
        <dbReference type="ARBA" id="ARBA00022833"/>
    </source>
</evidence>
<dbReference type="EMBL" id="PZQS01000011">
    <property type="protein sequence ID" value="PVD21954.1"/>
    <property type="molecule type" value="Genomic_DNA"/>
</dbReference>
<dbReference type="PROSITE" id="PS00518">
    <property type="entry name" value="ZF_RING_1"/>
    <property type="match status" value="1"/>
</dbReference>
<protein>
    <recommendedName>
        <fullName evidence="6">RING-type domain-containing protein</fullName>
    </recommendedName>
</protein>
<dbReference type="Proteomes" id="UP000245119">
    <property type="component" value="Linkage Group LG11"/>
</dbReference>
<name>A0A2T7NLB1_POMCA</name>
<dbReference type="Gene3D" id="3.30.40.10">
    <property type="entry name" value="Zinc/RING finger domain, C3HC4 (zinc finger)"/>
    <property type="match status" value="1"/>
</dbReference>
<evidence type="ECO:0000256" key="5">
    <source>
        <dbReference type="SAM" id="Coils"/>
    </source>
</evidence>
<keyword evidence="5" id="KW-0175">Coiled coil</keyword>
<dbReference type="SUPFAM" id="SSF57850">
    <property type="entry name" value="RING/U-box"/>
    <property type="match status" value="1"/>
</dbReference>
<dbReference type="SMART" id="SM00184">
    <property type="entry name" value="RING"/>
    <property type="match status" value="1"/>
</dbReference>
<dbReference type="InterPro" id="IPR047153">
    <property type="entry name" value="TRIM45/56/19-like"/>
</dbReference>
<evidence type="ECO:0000256" key="4">
    <source>
        <dbReference type="PROSITE-ProRule" id="PRU00175"/>
    </source>
</evidence>
<keyword evidence="3" id="KW-0862">Zinc</keyword>
<dbReference type="InterPro" id="IPR013083">
    <property type="entry name" value="Znf_RING/FYVE/PHD"/>
</dbReference>
<feature type="domain" description="RING-type" evidence="6">
    <location>
        <begin position="20"/>
        <end position="65"/>
    </location>
</feature>
<dbReference type="InterPro" id="IPR017907">
    <property type="entry name" value="Znf_RING_CS"/>
</dbReference>
<sequence length="449" mass="49925">MKSETLKPKSSAFDPRDTECCVCSHDFVDPKILPCGHILCRPCVISCLESSSSSSNDQSDCPLCRRAIVDSEERAARKWDEVVDALPTDFAMEALVASSRALSESRTCGVCDAEASSVCLRCWVLLCASCVRLHRSFLTTRHHPVESLTSVTPMHLLSRRPAFCSGECHDQEEDTGHVLDVGTVSRLFCVDHGVALCTDCAVADHRACPEVRRLEDVAKETDQQLVEMSAKLSAAESELDGALRKVNARSAEVDRSEQAAVAKLNEVFEQLHQLVEKAREDLTSSARAAHDEVRSELAEVKTLLERRRRSVASYKGLLTHVTDLVPCPSLTEAKVRLHESVSAINVSADVQSATTLPSMPRVKVDAAVIKRVQVELEHLGYREEKPKVRVDQMTDNWNYTLRVGVTGTRPAHLSMVYWYEDFDDYFIICHCSLFDHGETVTALPSRRLQ</sequence>
<keyword evidence="2 4" id="KW-0863">Zinc-finger</keyword>
<dbReference type="InterPro" id="IPR001841">
    <property type="entry name" value="Znf_RING"/>
</dbReference>
<evidence type="ECO:0000256" key="2">
    <source>
        <dbReference type="ARBA" id="ARBA00022771"/>
    </source>
</evidence>
<accession>A0A2T7NLB1</accession>
<dbReference type="GO" id="GO:0008270">
    <property type="term" value="F:zinc ion binding"/>
    <property type="evidence" value="ECO:0007669"/>
    <property type="project" value="UniProtKB-KW"/>
</dbReference>
<dbReference type="OrthoDB" id="6127031at2759"/>
<dbReference type="Pfam" id="PF00097">
    <property type="entry name" value="zf-C3HC4"/>
    <property type="match status" value="1"/>
</dbReference>
<keyword evidence="8" id="KW-1185">Reference proteome</keyword>
<dbReference type="PANTHER" id="PTHR25462:SF296">
    <property type="entry name" value="MEIOTIC P26, ISOFORM F"/>
    <property type="match status" value="1"/>
</dbReference>
<organism evidence="7 8">
    <name type="scientific">Pomacea canaliculata</name>
    <name type="common">Golden apple snail</name>
    <dbReference type="NCBI Taxonomy" id="400727"/>
    <lineage>
        <taxon>Eukaryota</taxon>
        <taxon>Metazoa</taxon>
        <taxon>Spiralia</taxon>
        <taxon>Lophotrochozoa</taxon>
        <taxon>Mollusca</taxon>
        <taxon>Gastropoda</taxon>
        <taxon>Caenogastropoda</taxon>
        <taxon>Architaenioglossa</taxon>
        <taxon>Ampullarioidea</taxon>
        <taxon>Ampullariidae</taxon>
        <taxon>Pomacea</taxon>
    </lineage>
</organism>
<keyword evidence="1" id="KW-0479">Metal-binding</keyword>
<evidence type="ECO:0000256" key="1">
    <source>
        <dbReference type="ARBA" id="ARBA00022723"/>
    </source>
</evidence>